<name>A0ABZ1DZR0_9RHOB</name>
<evidence type="ECO:0000313" key="2">
    <source>
        <dbReference type="Proteomes" id="UP001623290"/>
    </source>
</evidence>
<keyword evidence="2" id="KW-1185">Reference proteome</keyword>
<sequence length="107" mass="11549">MEHSLASKIGKAVNGQSVKPILRFLEESFPLVEKAPEGFAYLSKAAGKSRAEAKFILEVTFLGHLKRGYRVSGAHGFAALVFDPEEIQALAESPPPGLSEASYFLIS</sequence>
<proteinExistence type="predicted"/>
<organism evidence="1 2">
    <name type="scientific">Thioclava litoralis</name>
    <dbReference type="NCBI Taxonomy" id="3076557"/>
    <lineage>
        <taxon>Bacteria</taxon>
        <taxon>Pseudomonadati</taxon>
        <taxon>Pseudomonadota</taxon>
        <taxon>Alphaproteobacteria</taxon>
        <taxon>Rhodobacterales</taxon>
        <taxon>Paracoccaceae</taxon>
        <taxon>Thioclava</taxon>
    </lineage>
</organism>
<reference evidence="1 2" key="1">
    <citation type="submission" date="2023-09" db="EMBL/GenBank/DDBJ databases">
        <title>Thioclava shenzhenensis sp. nov., a multidrug resistant bacteria-antagonizing species isolated from coastal seawater.</title>
        <authorList>
            <person name="Long M."/>
        </authorList>
    </citation>
    <scope>NUCLEOTIDE SEQUENCE [LARGE SCALE GENOMIC DNA]</scope>
    <source>
        <strain evidence="1 2">FTW29</strain>
    </source>
</reference>
<dbReference type="RefSeq" id="WP_406721213.1">
    <property type="nucleotide sequence ID" value="NZ_CP135443.1"/>
</dbReference>
<dbReference type="Proteomes" id="UP001623290">
    <property type="component" value="Chromosome"/>
</dbReference>
<accession>A0ABZ1DZR0</accession>
<dbReference type="EMBL" id="CP135443">
    <property type="protein sequence ID" value="WRY34277.1"/>
    <property type="molecule type" value="Genomic_DNA"/>
</dbReference>
<protein>
    <submittedName>
        <fullName evidence="1">Uncharacterized protein</fullName>
    </submittedName>
</protein>
<evidence type="ECO:0000313" key="1">
    <source>
        <dbReference type="EMBL" id="WRY34277.1"/>
    </source>
</evidence>
<gene>
    <name evidence="1" type="ORF">RPE78_03020</name>
</gene>